<dbReference type="AlphaFoldDB" id="A0A165KPR9"/>
<keyword evidence="2" id="KW-1185">Reference proteome</keyword>
<evidence type="ECO:0008006" key="3">
    <source>
        <dbReference type="Google" id="ProtNLM"/>
    </source>
</evidence>
<reference evidence="1 2" key="1">
    <citation type="journal article" date="2016" name="Mol. Biol. Evol.">
        <title>Comparative Genomics of Early-Diverging Mushroom-Forming Fungi Provides Insights into the Origins of Lignocellulose Decay Capabilities.</title>
        <authorList>
            <person name="Nagy L.G."/>
            <person name="Riley R."/>
            <person name="Tritt A."/>
            <person name="Adam C."/>
            <person name="Daum C."/>
            <person name="Floudas D."/>
            <person name="Sun H."/>
            <person name="Yadav J.S."/>
            <person name="Pangilinan J."/>
            <person name="Larsson K.H."/>
            <person name="Matsuura K."/>
            <person name="Barry K."/>
            <person name="Labutti K."/>
            <person name="Kuo R."/>
            <person name="Ohm R.A."/>
            <person name="Bhattacharya S.S."/>
            <person name="Shirouzu T."/>
            <person name="Yoshinaga Y."/>
            <person name="Martin F.M."/>
            <person name="Grigoriev I.V."/>
            <person name="Hibbett D.S."/>
        </authorList>
    </citation>
    <scope>NUCLEOTIDE SEQUENCE [LARGE SCALE GENOMIC DNA]</scope>
    <source>
        <strain evidence="1 2">HHB12029</strain>
    </source>
</reference>
<proteinExistence type="predicted"/>
<dbReference type="InParanoid" id="A0A165KPR9"/>
<evidence type="ECO:0000313" key="1">
    <source>
        <dbReference type="EMBL" id="KZV96665.1"/>
    </source>
</evidence>
<dbReference type="STRING" id="1314781.A0A165KPR9"/>
<dbReference type="EMBL" id="KV425940">
    <property type="protein sequence ID" value="KZV96665.1"/>
    <property type="molecule type" value="Genomic_DNA"/>
</dbReference>
<name>A0A165KPR9_EXIGL</name>
<dbReference type="OrthoDB" id="3238622at2759"/>
<gene>
    <name evidence="1" type="ORF">EXIGLDRAFT_732690</name>
</gene>
<accession>A0A165KPR9</accession>
<dbReference type="Proteomes" id="UP000077266">
    <property type="component" value="Unassembled WGS sequence"/>
</dbReference>
<protein>
    <recommendedName>
        <fullName evidence="3">BTB domain-containing protein</fullName>
    </recommendedName>
</protein>
<organism evidence="1 2">
    <name type="scientific">Exidia glandulosa HHB12029</name>
    <dbReference type="NCBI Taxonomy" id="1314781"/>
    <lineage>
        <taxon>Eukaryota</taxon>
        <taxon>Fungi</taxon>
        <taxon>Dikarya</taxon>
        <taxon>Basidiomycota</taxon>
        <taxon>Agaricomycotina</taxon>
        <taxon>Agaricomycetes</taxon>
        <taxon>Auriculariales</taxon>
        <taxon>Exidiaceae</taxon>
        <taxon>Exidia</taxon>
    </lineage>
</organism>
<evidence type="ECO:0000313" key="2">
    <source>
        <dbReference type="Proteomes" id="UP000077266"/>
    </source>
</evidence>
<sequence>MNSKPNYHPDFTDGDVELILADSETRFRIESSTLRRTSEFFAAVFVVGAKGEPAHFTIDEDEHTVEVLLKIASGLRFPNEWVDNLDGIELLARAAEKYEVGAALEVVRLLLDSSAMRGPAASLRKYALASRHGWHDIAQDAARDALDVVLDFDDIPDMDMRHLTRLLSFRQKRVEAFVKAISFRDDVTAIGAANRGLCPGGSTEHSIGEDGTWQYLKAKMLLRIAEMPSGVTLLDDGDVVHNVRGVRACARHSSSKAYDWERLHAEILACVAQLPKDLPRLP</sequence>